<dbReference type="InterPro" id="IPR015001">
    <property type="entry name" value="DUF1850"/>
</dbReference>
<dbReference type="EMBL" id="MWPH01000003">
    <property type="protein sequence ID" value="OVE83664.1"/>
    <property type="molecule type" value="Genomic_DNA"/>
</dbReference>
<evidence type="ECO:0008006" key="3">
    <source>
        <dbReference type="Google" id="ProtNLM"/>
    </source>
</evidence>
<comment type="caution">
    <text evidence="1">The sequence shown here is derived from an EMBL/GenBank/DDBJ whole genome shotgun (WGS) entry which is preliminary data.</text>
</comment>
<dbReference type="AlphaFoldDB" id="A0A202E640"/>
<reference evidence="1 2" key="1">
    <citation type="submission" date="2017-02" db="EMBL/GenBank/DDBJ databases">
        <title>Natronthermophilus aegyptiacus gen. nov.,sp. nov., an aerobic, extremely halophilic alkalithermophilic archaeon isolated from the athalassohaline Wadi An Natrun, Egypt.</title>
        <authorList>
            <person name="Zhao B."/>
        </authorList>
    </citation>
    <scope>NUCLEOTIDE SEQUENCE [LARGE SCALE GENOMIC DNA]</scope>
    <source>
        <strain evidence="1 2">CGMCC 1.3597</strain>
    </source>
</reference>
<dbReference type="OrthoDB" id="212141at2157"/>
<protein>
    <recommendedName>
        <fullName evidence="3">DUF1850 domain-containing protein</fullName>
    </recommendedName>
</protein>
<evidence type="ECO:0000313" key="1">
    <source>
        <dbReference type="EMBL" id="OVE83664.1"/>
    </source>
</evidence>
<gene>
    <name evidence="1" type="ORF">B2G88_14640</name>
</gene>
<dbReference type="RefSeq" id="WP_176393256.1">
    <property type="nucleotide sequence ID" value="NZ_MWPH01000003.1"/>
</dbReference>
<proteinExistence type="predicted"/>
<accession>A0A202E640</accession>
<organism evidence="1 2">
    <name type="scientific">Natronolimnobius baerhuensis</name>
    <dbReference type="NCBI Taxonomy" id="253108"/>
    <lineage>
        <taxon>Archaea</taxon>
        <taxon>Methanobacteriati</taxon>
        <taxon>Methanobacteriota</taxon>
        <taxon>Stenosarchaea group</taxon>
        <taxon>Halobacteria</taxon>
        <taxon>Halobacteriales</taxon>
        <taxon>Natrialbaceae</taxon>
        <taxon>Natronolimnobius</taxon>
    </lineage>
</organism>
<evidence type="ECO:0000313" key="2">
    <source>
        <dbReference type="Proteomes" id="UP000196084"/>
    </source>
</evidence>
<name>A0A202E640_9EURY</name>
<dbReference type="Pfam" id="PF08905">
    <property type="entry name" value="DUF1850"/>
    <property type="match status" value="1"/>
</dbReference>
<keyword evidence="2" id="KW-1185">Reference proteome</keyword>
<dbReference type="Proteomes" id="UP000196084">
    <property type="component" value="Unassembled WGS sequence"/>
</dbReference>
<sequence>MDRLTRWGLAIAILAVVGATAAVVAPTAAGQTLVVSDAETGENLLEIPVEDGDEVTLAYTHSVEKTPIEDVYVIEETTLQMDRMVFRSHGAGLPSDEAIEQTDEGYVVSSDERYEDLGVVPGEIAGHELVVGDDRYDLVERSDGPVVLSVTDTAASNSKTGLEHLKWTHDTR</sequence>